<organism evidence="1">
    <name type="scientific">Aspergillus niger</name>
    <dbReference type="NCBI Taxonomy" id="5061"/>
    <lineage>
        <taxon>Eukaryota</taxon>
        <taxon>Fungi</taxon>
        <taxon>Dikarya</taxon>
        <taxon>Ascomycota</taxon>
        <taxon>Pezizomycotina</taxon>
        <taxon>Eurotiomycetes</taxon>
        <taxon>Eurotiomycetidae</taxon>
        <taxon>Eurotiales</taxon>
        <taxon>Aspergillaceae</taxon>
        <taxon>Aspergillus</taxon>
        <taxon>Aspergillus subgen. Circumdati</taxon>
    </lineage>
</organism>
<sequence>MACKVGTAFPSQAIGKDGRCTIELMSVRPRTVQDSNGTKDPTLLVRVHANEAWIGTIRERSLQRFSRGREGEFECSVLVERDDITPPASA</sequence>
<dbReference type="RefSeq" id="XP_059605894.1">
    <property type="nucleotide sequence ID" value="XM_059749326.1"/>
</dbReference>
<reference evidence="1" key="1">
    <citation type="submission" date="2025-02" db="EMBL/GenBank/DDBJ databases">
        <authorList>
            <consortium name="NCBI Genome Project"/>
        </authorList>
    </citation>
    <scope>NUCLEOTIDE SEQUENCE</scope>
</reference>
<accession>A0AAJ8BYZ5</accession>
<dbReference type="KEGG" id="ang:An01g07440"/>
<proteinExistence type="predicted"/>
<dbReference type="GeneID" id="84589996"/>
<reference evidence="1" key="2">
    <citation type="submission" date="2025-08" db="UniProtKB">
        <authorList>
            <consortium name="RefSeq"/>
        </authorList>
    </citation>
    <scope>IDENTIFICATION</scope>
</reference>
<dbReference type="VEuPathDB" id="FungiDB:An01g07440"/>
<evidence type="ECO:0000313" key="1">
    <source>
        <dbReference type="RefSeq" id="XP_059605894.1"/>
    </source>
</evidence>
<gene>
    <name evidence="1" type="ORF">An01g07440</name>
</gene>
<protein>
    <submittedName>
        <fullName evidence="1">Uncharacterized protein</fullName>
    </submittedName>
</protein>
<name>A0AAJ8BYZ5_ASPNG</name>
<dbReference type="AlphaFoldDB" id="A0AAJ8BYZ5"/>